<evidence type="ECO:0000313" key="8">
    <source>
        <dbReference type="Proteomes" id="UP000627573"/>
    </source>
</evidence>
<proteinExistence type="predicted"/>
<dbReference type="Proteomes" id="UP000325576">
    <property type="component" value="Unassembled WGS sequence"/>
</dbReference>
<dbReference type="InterPro" id="IPR006059">
    <property type="entry name" value="SBP"/>
</dbReference>
<dbReference type="Proteomes" id="UP001230933">
    <property type="component" value="Chromosome"/>
</dbReference>
<dbReference type="Proteomes" id="UP000502345">
    <property type="component" value="Chromosome"/>
</dbReference>
<reference evidence="5" key="4">
    <citation type="submission" date="2023-08" db="EMBL/GenBank/DDBJ databases">
        <title>Isolation and Characterization of Rhodococcus erythropolis MGMM8.</title>
        <authorList>
            <person name="Diabankana R.G.C."/>
            <person name="Afordoanyi D.M."/>
            <person name="Validov S.Z."/>
        </authorList>
    </citation>
    <scope>NUCLEOTIDE SEQUENCE</scope>
    <source>
        <strain evidence="5">MGMM8</strain>
    </source>
</reference>
<dbReference type="EMBL" id="MRBO01000694">
    <property type="protein sequence ID" value="KAB2582386.1"/>
    <property type="molecule type" value="Genomic_DNA"/>
</dbReference>
<evidence type="ECO:0000313" key="5">
    <source>
        <dbReference type="EMBL" id="WGV48625.2"/>
    </source>
</evidence>
<dbReference type="EMBL" id="JAECSB010000074">
    <property type="protein sequence ID" value="MBH5145080.1"/>
    <property type="molecule type" value="Genomic_DNA"/>
</dbReference>
<dbReference type="InterPro" id="IPR050490">
    <property type="entry name" value="Bact_solute-bd_prot1"/>
</dbReference>
<dbReference type="Gene3D" id="3.40.190.10">
    <property type="entry name" value="Periplasmic binding protein-like II"/>
    <property type="match status" value="1"/>
</dbReference>
<dbReference type="InterPro" id="IPR006311">
    <property type="entry name" value="TAT_signal"/>
</dbReference>
<reference evidence="4 7" key="2">
    <citation type="submission" date="2020-03" db="EMBL/GenBank/DDBJ databases">
        <title>Screen low temperature-resistant strains for efficient degradation of petroleum hydrocarbons under the low temperature.</title>
        <authorList>
            <person name="Wang Y."/>
            <person name="Chen J."/>
        </authorList>
    </citation>
    <scope>NUCLEOTIDE SEQUENCE [LARGE SCALE GENOMIC DNA]</scope>
    <source>
        <strain evidence="4 7">KB1</strain>
    </source>
</reference>
<keyword evidence="1" id="KW-0732">Signal</keyword>
<dbReference type="GeneID" id="64142776"/>
<evidence type="ECO:0000313" key="4">
    <source>
        <dbReference type="EMBL" id="QIP42449.1"/>
    </source>
</evidence>
<reference evidence="3 8" key="3">
    <citation type="submission" date="2020-12" db="EMBL/GenBank/DDBJ databases">
        <title>Draft genome sequence of furan degrading bacterial strain FUR100.</title>
        <authorList>
            <person name="Woiski C."/>
        </authorList>
    </citation>
    <scope>NUCLEOTIDE SEQUENCE [LARGE SCALE GENOMIC DNA]</scope>
    <source>
        <strain evidence="3 8">FUR100</strain>
    </source>
</reference>
<organism evidence="3 8">
    <name type="scientific">Rhodococcus erythropolis</name>
    <name type="common">Arthrobacter picolinophilus</name>
    <dbReference type="NCBI Taxonomy" id="1833"/>
    <lineage>
        <taxon>Bacteria</taxon>
        <taxon>Bacillati</taxon>
        <taxon>Actinomycetota</taxon>
        <taxon>Actinomycetes</taxon>
        <taxon>Mycobacteriales</taxon>
        <taxon>Nocardiaceae</taxon>
        <taxon>Rhodococcus</taxon>
        <taxon>Rhodococcus erythropolis group</taxon>
    </lineage>
</organism>
<evidence type="ECO:0000313" key="6">
    <source>
        <dbReference type="Proteomes" id="UP000325576"/>
    </source>
</evidence>
<dbReference type="AlphaFoldDB" id="A0A0C2VK65"/>
<keyword evidence="8" id="KW-1185">Reference proteome</keyword>
<evidence type="ECO:0000256" key="1">
    <source>
        <dbReference type="SAM" id="SignalP"/>
    </source>
</evidence>
<dbReference type="KEGG" id="reb:XU06_23975"/>
<evidence type="ECO:0000313" key="7">
    <source>
        <dbReference type="Proteomes" id="UP000502345"/>
    </source>
</evidence>
<dbReference type="PROSITE" id="PS51318">
    <property type="entry name" value="TAT"/>
    <property type="match status" value="1"/>
</dbReference>
<feature type="signal peptide" evidence="1">
    <location>
        <begin position="1"/>
        <end position="26"/>
    </location>
</feature>
<protein>
    <submittedName>
        <fullName evidence="3">ABC transporter substrate-binding protein</fullName>
    </submittedName>
    <submittedName>
        <fullName evidence="4">sn-glycerol 3-phosphate transport system substrate-binding protein</fullName>
    </submittedName>
</protein>
<sequence length="443" mass="47349">MANMNRRGFLSLGGAIAAGAALTACAGSGGSSADAAGTSGASGDSNTITFWSNHPGKSTDVEKELINRFQTKYPDLKVNLVDGGKNYEEVAQKFNAALSGGDVPDVVVLSDVWWFNYALAGAIEPLDGLFSEVGVDSADYVDSLLADYLFQGKHYALPYARSTPLFYYNKAVWSQAGLPDRGPATWQEFDEWGPELQKVVGNGKLAHGWGNAKDYLGWTYEGPIWTFGGSYSDQWNLQLDNEKTIAAGQFLSSMIHDKKYAAVSTDIANEFGTGILASTIASTGDLSGIKKTANFDFGTAFLPAVDGTPGCPTGGAGLAIPSKISDQRKKNALKFIDFITNGENTAYFSQNVGYMPVRKSATSEPSMKAFLDANPNSRTAVDQLSRTRSQDYARVFVPGGDQIIGTGLEQIALQKADVASTFAGVATQLQQIIDRQITPKLPK</sequence>
<dbReference type="SUPFAM" id="SSF53850">
    <property type="entry name" value="Periplasmic binding protein-like II"/>
    <property type="match status" value="1"/>
</dbReference>
<dbReference type="EMBL" id="CP050124">
    <property type="protein sequence ID" value="QIP42449.1"/>
    <property type="molecule type" value="Genomic_DNA"/>
</dbReference>
<dbReference type="Proteomes" id="UP000627573">
    <property type="component" value="Unassembled WGS sequence"/>
</dbReference>
<dbReference type="PANTHER" id="PTHR43649">
    <property type="entry name" value="ARABINOSE-BINDING PROTEIN-RELATED"/>
    <property type="match status" value="1"/>
</dbReference>
<dbReference type="Pfam" id="PF13416">
    <property type="entry name" value="SBP_bac_8"/>
    <property type="match status" value="1"/>
</dbReference>
<dbReference type="CDD" id="cd14748">
    <property type="entry name" value="PBP2_UgpB"/>
    <property type="match status" value="1"/>
</dbReference>
<name>A0A0C2VK65_RHOER</name>
<dbReference type="EMBL" id="CP124545">
    <property type="protein sequence ID" value="WGV48625.2"/>
    <property type="molecule type" value="Genomic_DNA"/>
</dbReference>
<dbReference type="PANTHER" id="PTHR43649:SF30">
    <property type="entry name" value="ABC TRANSPORTER SUBSTRATE-BINDING PROTEIN"/>
    <property type="match status" value="1"/>
</dbReference>
<evidence type="ECO:0000313" key="2">
    <source>
        <dbReference type="EMBL" id="KAB2582386.1"/>
    </source>
</evidence>
<reference evidence="2 6" key="1">
    <citation type="journal article" date="2017" name="Poromechanics V (2013)">
        <title>Genomic Characterization of the Arsenic-Tolerant Actinobacterium, &lt;i&gt;Rhodococcus erythropolis&lt;/i&gt; S43.</title>
        <authorList>
            <person name="Retamal-Morales G."/>
            <person name="Mehnert M."/>
            <person name="Schwabe R."/>
            <person name="Tischler D."/>
            <person name="Schloemann M."/>
            <person name="Levican G.J."/>
        </authorList>
    </citation>
    <scope>NUCLEOTIDE SEQUENCE [LARGE SCALE GENOMIC DNA]</scope>
    <source>
        <strain evidence="2 6">S43</strain>
    </source>
</reference>
<dbReference type="STRING" id="1833.XU06_23975"/>
<dbReference type="RefSeq" id="WP_003940485.1">
    <property type="nucleotide sequence ID" value="NZ_AP018733.1"/>
</dbReference>
<feature type="chain" id="PRO_5044541309" evidence="1">
    <location>
        <begin position="27"/>
        <end position="443"/>
    </location>
</feature>
<gene>
    <name evidence="2" type="ORF">BS297_25935</name>
    <name evidence="4" type="ORF">G9444_5206</name>
    <name evidence="3" type="ORF">I3517_20975</name>
    <name evidence="5" type="ORF">QIE55_24315</name>
</gene>
<dbReference type="OrthoDB" id="2510110at2"/>
<accession>A0A0C2VK65</accession>
<evidence type="ECO:0000313" key="3">
    <source>
        <dbReference type="EMBL" id="MBH5145080.1"/>
    </source>
</evidence>
<dbReference type="PROSITE" id="PS51257">
    <property type="entry name" value="PROKAR_LIPOPROTEIN"/>
    <property type="match status" value="1"/>
</dbReference>